<reference evidence="4" key="1">
    <citation type="journal article" date="2014" name="Front. Microbiol.">
        <title>High frequency of phylogenetically diverse reductive dehalogenase-homologous genes in deep subseafloor sedimentary metagenomes.</title>
        <authorList>
            <person name="Kawai M."/>
            <person name="Futagami T."/>
            <person name="Toyoda A."/>
            <person name="Takaki Y."/>
            <person name="Nishi S."/>
            <person name="Hori S."/>
            <person name="Arai W."/>
            <person name="Tsubouchi T."/>
            <person name="Morono Y."/>
            <person name="Uchiyama I."/>
            <person name="Ito T."/>
            <person name="Fujiyama A."/>
            <person name="Inagaki F."/>
            <person name="Takami H."/>
        </authorList>
    </citation>
    <scope>NUCLEOTIDE SEQUENCE</scope>
    <source>
        <strain evidence="4">Expedition CK06-06</strain>
    </source>
</reference>
<comment type="caution">
    <text evidence="4">The sequence shown here is derived from an EMBL/GenBank/DDBJ whole genome shotgun (WGS) entry which is preliminary data.</text>
</comment>
<protein>
    <submittedName>
        <fullName evidence="4">Uncharacterized protein</fullName>
    </submittedName>
</protein>
<dbReference type="EMBL" id="BARV01044883">
    <property type="protein sequence ID" value="GAI64113.1"/>
    <property type="molecule type" value="Genomic_DNA"/>
</dbReference>
<dbReference type="SUPFAM" id="SSF53807">
    <property type="entry name" value="Helical backbone' metal receptor"/>
    <property type="match status" value="1"/>
</dbReference>
<proteinExistence type="inferred from homology"/>
<feature type="non-terminal residue" evidence="4">
    <location>
        <position position="71"/>
    </location>
</feature>
<dbReference type="Pfam" id="PF01297">
    <property type="entry name" value="ZnuA"/>
    <property type="match status" value="1"/>
</dbReference>
<evidence type="ECO:0000256" key="1">
    <source>
        <dbReference type="ARBA" id="ARBA00011028"/>
    </source>
</evidence>
<gene>
    <name evidence="4" type="ORF">S06H3_66125</name>
</gene>
<dbReference type="PANTHER" id="PTHR42953:SF3">
    <property type="entry name" value="HIGH-AFFINITY ZINC UPTAKE SYSTEM PROTEIN ZNUA"/>
    <property type="match status" value="1"/>
</dbReference>
<dbReference type="GO" id="GO:0030001">
    <property type="term" value="P:metal ion transport"/>
    <property type="evidence" value="ECO:0007669"/>
    <property type="project" value="InterPro"/>
</dbReference>
<dbReference type="GO" id="GO:0046872">
    <property type="term" value="F:metal ion binding"/>
    <property type="evidence" value="ECO:0007669"/>
    <property type="project" value="InterPro"/>
</dbReference>
<dbReference type="InterPro" id="IPR050492">
    <property type="entry name" value="Bact_metal-bind_prot9"/>
</dbReference>
<dbReference type="InterPro" id="IPR006127">
    <property type="entry name" value="ZnuA-like"/>
</dbReference>
<evidence type="ECO:0000313" key="4">
    <source>
        <dbReference type="EMBL" id="GAI64113.1"/>
    </source>
</evidence>
<accession>X1Q7B8</accession>
<dbReference type="Gene3D" id="3.40.50.1980">
    <property type="entry name" value="Nitrogenase molybdenum iron protein domain"/>
    <property type="match status" value="1"/>
</dbReference>
<dbReference type="AlphaFoldDB" id="X1Q7B8"/>
<comment type="similarity">
    <text evidence="1">Belongs to the bacterial solute-binding protein 9 family.</text>
</comment>
<keyword evidence="2" id="KW-0813">Transport</keyword>
<name>X1Q7B8_9ZZZZ</name>
<dbReference type="PANTHER" id="PTHR42953">
    <property type="entry name" value="HIGH-AFFINITY ZINC UPTAKE SYSTEM PROTEIN ZNUA-RELATED"/>
    <property type="match status" value="1"/>
</dbReference>
<organism evidence="4">
    <name type="scientific">marine sediment metagenome</name>
    <dbReference type="NCBI Taxonomy" id="412755"/>
    <lineage>
        <taxon>unclassified sequences</taxon>
        <taxon>metagenomes</taxon>
        <taxon>ecological metagenomes</taxon>
    </lineage>
</organism>
<evidence type="ECO:0000256" key="3">
    <source>
        <dbReference type="ARBA" id="ARBA00022729"/>
    </source>
</evidence>
<keyword evidence="3" id="KW-0732">Signal</keyword>
<feature type="non-terminal residue" evidence="4">
    <location>
        <position position="1"/>
    </location>
</feature>
<sequence>FELTPQQMAKLTQADAYFRIGLPFEKRLVGKIQAALSDLRVVDTRQGIKLRTMEHEHHNDGSDPHIWLDPM</sequence>
<evidence type="ECO:0000256" key="2">
    <source>
        <dbReference type="ARBA" id="ARBA00022448"/>
    </source>
</evidence>